<evidence type="ECO:0000313" key="2">
    <source>
        <dbReference type="EMBL" id="CAF1588143.1"/>
    </source>
</evidence>
<organism evidence="2 3">
    <name type="scientific">Rotaria magnacalcarata</name>
    <dbReference type="NCBI Taxonomy" id="392030"/>
    <lineage>
        <taxon>Eukaryota</taxon>
        <taxon>Metazoa</taxon>
        <taxon>Spiralia</taxon>
        <taxon>Gnathifera</taxon>
        <taxon>Rotifera</taxon>
        <taxon>Eurotatoria</taxon>
        <taxon>Bdelloidea</taxon>
        <taxon>Philodinida</taxon>
        <taxon>Philodinidae</taxon>
        <taxon>Rotaria</taxon>
    </lineage>
</organism>
<evidence type="ECO:0000259" key="1">
    <source>
        <dbReference type="Pfam" id="PF01823"/>
    </source>
</evidence>
<dbReference type="Gene3D" id="2.60.120.200">
    <property type="match status" value="1"/>
</dbReference>
<feature type="domain" description="MACPF" evidence="1">
    <location>
        <begin position="92"/>
        <end position="164"/>
    </location>
</feature>
<dbReference type="AlphaFoldDB" id="A0A815ZQ22"/>
<dbReference type="EMBL" id="CAJNOW010010802">
    <property type="protein sequence ID" value="CAF1588143.1"/>
    <property type="molecule type" value="Genomic_DNA"/>
</dbReference>
<protein>
    <recommendedName>
        <fullName evidence="1">MACPF domain-containing protein</fullName>
    </recommendedName>
</protein>
<dbReference type="Pfam" id="PF01823">
    <property type="entry name" value="MACPF"/>
    <property type="match status" value="1"/>
</dbReference>
<accession>A0A815ZQ22</accession>
<reference evidence="2" key="1">
    <citation type="submission" date="2021-02" db="EMBL/GenBank/DDBJ databases">
        <authorList>
            <person name="Nowell W R."/>
        </authorList>
    </citation>
    <scope>NUCLEOTIDE SEQUENCE</scope>
</reference>
<comment type="caution">
    <text evidence="2">The sequence shown here is derived from an EMBL/GenBank/DDBJ whole genome shotgun (WGS) entry which is preliminary data.</text>
</comment>
<dbReference type="InterPro" id="IPR020864">
    <property type="entry name" value="MACPF"/>
</dbReference>
<dbReference type="SUPFAM" id="SSF49899">
    <property type="entry name" value="Concanavalin A-like lectins/glucanases"/>
    <property type="match status" value="1"/>
</dbReference>
<name>A0A815ZQ22_9BILA</name>
<dbReference type="Proteomes" id="UP000663834">
    <property type="component" value="Unassembled WGS sequence"/>
</dbReference>
<gene>
    <name evidence="2" type="ORF">KQP761_LOCUS20897</name>
</gene>
<sequence>MALAVQLTYPPEGTRAWTDGHTGGMFDIFNEAIIGPANRVVAAYDTARVHIFRNASQLNTAWRQTFADNKVRGGELARPPDLMEYFDNYFAHGHALALSQRVIGLYTLTINASTIQLNPFARHALSQLTTAFDPDLYEAFVEAWGTHIITRSLVGGMIEERAKVARCLNAGDDGVVAQCIPFSDRIPISSNCAYYADRARMISKRHLGGNIQVENDNDWRRTLAVGPALLQILEMVPWYDFVTDNSVKQNLRAIIRYRERNIDLVQTEAVRQVNARLSPCISDLTCTPFWTMPWLHQGTHLTYKNANTRIFGDNSRSICALVQAGPVNADNIVVSIGSSLNGDCNRNFAITIANGRHVHLFGMCEAYDNYNVPINLITLYDGAFHQICVTYNNENARLCVYADLQSPYCFIRGNARYNTATGDVRIGWWVNTDRQFSARDGGMIKSVSLYDRSISQHCIRHQFEINM</sequence>
<evidence type="ECO:0000313" key="3">
    <source>
        <dbReference type="Proteomes" id="UP000663834"/>
    </source>
</evidence>
<dbReference type="InterPro" id="IPR013320">
    <property type="entry name" value="ConA-like_dom_sf"/>
</dbReference>
<proteinExistence type="predicted"/>